<dbReference type="OrthoDB" id="1849062at2759"/>
<evidence type="ECO:0000256" key="1">
    <source>
        <dbReference type="SAM" id="MobiDB-lite"/>
    </source>
</evidence>
<feature type="compositionally biased region" description="Polar residues" evidence="1">
    <location>
        <begin position="36"/>
        <end position="46"/>
    </location>
</feature>
<reference evidence="2 3" key="1">
    <citation type="submission" date="2019-09" db="EMBL/GenBank/DDBJ databases">
        <title>A chromosome-level genome assembly of the Chinese tupelo Nyssa sinensis.</title>
        <authorList>
            <person name="Yang X."/>
            <person name="Kang M."/>
            <person name="Yang Y."/>
            <person name="Xiong H."/>
            <person name="Wang M."/>
            <person name="Zhang Z."/>
            <person name="Wang Z."/>
            <person name="Wu H."/>
            <person name="Ma T."/>
            <person name="Liu J."/>
            <person name="Xi Z."/>
        </authorList>
    </citation>
    <scope>NUCLEOTIDE SEQUENCE [LARGE SCALE GENOMIC DNA]</scope>
    <source>
        <strain evidence="2">J267</strain>
        <tissue evidence="2">Leaf</tissue>
    </source>
</reference>
<keyword evidence="3" id="KW-1185">Reference proteome</keyword>
<dbReference type="AlphaFoldDB" id="A0A5J4ZGQ9"/>
<gene>
    <name evidence="2" type="ORF">F0562_017549</name>
</gene>
<dbReference type="InterPro" id="IPR004158">
    <property type="entry name" value="DUF247_pln"/>
</dbReference>
<proteinExistence type="predicted"/>
<feature type="compositionally biased region" description="Polar residues" evidence="1">
    <location>
        <begin position="7"/>
        <end position="21"/>
    </location>
</feature>
<dbReference type="PANTHER" id="PTHR31170">
    <property type="entry name" value="BNAC04G53230D PROTEIN"/>
    <property type="match status" value="1"/>
</dbReference>
<evidence type="ECO:0000313" key="2">
    <source>
        <dbReference type="EMBL" id="KAA8517199.1"/>
    </source>
</evidence>
<dbReference type="Proteomes" id="UP000325577">
    <property type="component" value="Linkage Group LG8"/>
</dbReference>
<protein>
    <submittedName>
        <fullName evidence="2">Uncharacterized protein</fullName>
    </submittedName>
</protein>
<accession>A0A5J4ZGQ9</accession>
<name>A0A5J4ZGQ9_9ASTE</name>
<sequence length="335" mass="38960">MEDSTKRNPSVANQVSSSSHVSDGIGEVNIVIPKKASQNSVTSQNRRPGKRRIEKVPPLLRKDKKNKNCYYPQVVSLGPYHHGKKKLKLVEDFKPTVLEMFVSDNDKHTDDFYKKVFEVIDEARSGYVDGSTDSYKDEAFAKMMLLDGCFILYLIDCYIGVTPWNMLLDHLGALTTATLFVDVLLLENRLPFIVLQNNQQTEVNQEEKQQPLHLLEAYWTRILTSELNKPLPQTLRYMCDRWRKKSPVKHYITEYVPTICSVTELKAKEICVRPSKTRTLHDVKFKSYWFYGQLELPTLFATWDTKIWFLNTIAYEMGPNNPRMYNVTSYFAFMK</sequence>
<organism evidence="2 3">
    <name type="scientific">Nyssa sinensis</name>
    <dbReference type="NCBI Taxonomy" id="561372"/>
    <lineage>
        <taxon>Eukaryota</taxon>
        <taxon>Viridiplantae</taxon>
        <taxon>Streptophyta</taxon>
        <taxon>Embryophyta</taxon>
        <taxon>Tracheophyta</taxon>
        <taxon>Spermatophyta</taxon>
        <taxon>Magnoliopsida</taxon>
        <taxon>eudicotyledons</taxon>
        <taxon>Gunneridae</taxon>
        <taxon>Pentapetalae</taxon>
        <taxon>asterids</taxon>
        <taxon>Cornales</taxon>
        <taxon>Nyssaceae</taxon>
        <taxon>Nyssa</taxon>
    </lineage>
</organism>
<dbReference type="EMBL" id="CM018051">
    <property type="protein sequence ID" value="KAA8517199.1"/>
    <property type="molecule type" value="Genomic_DNA"/>
</dbReference>
<dbReference type="PANTHER" id="PTHR31170:SF25">
    <property type="entry name" value="BNAA09G04570D PROTEIN"/>
    <property type="match status" value="1"/>
</dbReference>
<dbReference type="Pfam" id="PF03140">
    <property type="entry name" value="DUF247"/>
    <property type="match status" value="1"/>
</dbReference>
<evidence type="ECO:0000313" key="3">
    <source>
        <dbReference type="Proteomes" id="UP000325577"/>
    </source>
</evidence>
<feature type="region of interest" description="Disordered" evidence="1">
    <location>
        <begin position="1"/>
        <end position="58"/>
    </location>
</feature>